<comment type="caution">
    <text evidence="1">The sequence shown here is derived from an EMBL/GenBank/DDBJ whole genome shotgun (WGS) entry which is preliminary data.</text>
</comment>
<organism evidence="1 2">
    <name type="scientific">Nibea albiflora</name>
    <name type="common">Yellow drum</name>
    <name type="synonym">Corvina albiflora</name>
    <dbReference type="NCBI Taxonomy" id="240163"/>
    <lineage>
        <taxon>Eukaryota</taxon>
        <taxon>Metazoa</taxon>
        <taxon>Chordata</taxon>
        <taxon>Craniata</taxon>
        <taxon>Vertebrata</taxon>
        <taxon>Euteleostomi</taxon>
        <taxon>Actinopterygii</taxon>
        <taxon>Neopterygii</taxon>
        <taxon>Teleostei</taxon>
        <taxon>Neoteleostei</taxon>
        <taxon>Acanthomorphata</taxon>
        <taxon>Eupercaria</taxon>
        <taxon>Sciaenidae</taxon>
        <taxon>Nibea</taxon>
    </lineage>
</organism>
<gene>
    <name evidence="1" type="ORF">GBF38_011414</name>
</gene>
<dbReference type="EMBL" id="CM024806">
    <property type="protein sequence ID" value="KAG8008877.1"/>
    <property type="molecule type" value="Genomic_DNA"/>
</dbReference>
<sequence length="83" mass="9750">MIRFLKYQDRERVLRATASKERNTIQHDIQVKKELAARKILFALLHPAMLRILPGGQRRFFKTPKEAMSFIHKLHPEGEDGPE</sequence>
<protein>
    <submittedName>
        <fullName evidence="1">Uncharacterized protein</fullName>
    </submittedName>
</protein>
<evidence type="ECO:0000313" key="2">
    <source>
        <dbReference type="Proteomes" id="UP000805704"/>
    </source>
</evidence>
<keyword evidence="2" id="KW-1185">Reference proteome</keyword>
<proteinExistence type="predicted"/>
<accession>A0ACB7F3Y6</accession>
<dbReference type="Proteomes" id="UP000805704">
    <property type="component" value="Chromosome 18"/>
</dbReference>
<reference evidence="1" key="1">
    <citation type="submission" date="2020-04" db="EMBL/GenBank/DDBJ databases">
        <title>A chromosome-scale assembly and high-density genetic map of the yellow drum (Nibea albiflora) genome.</title>
        <authorList>
            <person name="Xu D."/>
            <person name="Zhang W."/>
            <person name="Chen R."/>
            <person name="Tan P."/>
            <person name="Wang L."/>
            <person name="Song H."/>
            <person name="Tian L."/>
            <person name="Zhu Q."/>
            <person name="Wang B."/>
        </authorList>
    </citation>
    <scope>NUCLEOTIDE SEQUENCE</scope>
    <source>
        <strain evidence="1">ZJHYS-2018</strain>
    </source>
</reference>
<name>A0ACB7F3Y6_NIBAL</name>
<evidence type="ECO:0000313" key="1">
    <source>
        <dbReference type="EMBL" id="KAG8008877.1"/>
    </source>
</evidence>